<evidence type="ECO:0000313" key="4">
    <source>
        <dbReference type="Proteomes" id="UP000541535"/>
    </source>
</evidence>
<dbReference type="Proteomes" id="UP000541535">
    <property type="component" value="Unassembled WGS sequence"/>
</dbReference>
<dbReference type="InterPro" id="IPR025403">
    <property type="entry name" value="TgpA-like_C"/>
</dbReference>
<dbReference type="Gene3D" id="3.10.620.30">
    <property type="match status" value="1"/>
</dbReference>
<keyword evidence="3" id="KW-0645">Protease</keyword>
<dbReference type="InterPro" id="IPR038765">
    <property type="entry name" value="Papain-like_cys_pep_sf"/>
</dbReference>
<feature type="transmembrane region" description="Helical" evidence="1">
    <location>
        <begin position="31"/>
        <end position="48"/>
    </location>
</feature>
<feature type="transmembrane region" description="Helical" evidence="1">
    <location>
        <begin position="127"/>
        <end position="145"/>
    </location>
</feature>
<dbReference type="PANTHER" id="PTHR42736">
    <property type="entry name" value="PROTEIN-GLUTAMINE GAMMA-GLUTAMYLTRANSFERASE"/>
    <property type="match status" value="1"/>
</dbReference>
<reference evidence="3 4" key="1">
    <citation type="submission" date="2020-08" db="EMBL/GenBank/DDBJ databases">
        <title>Genomic Encyclopedia of Type Strains, Phase III (KMG-III): the genomes of soil and plant-associated and newly described type strains.</title>
        <authorList>
            <person name="Whitman W."/>
        </authorList>
    </citation>
    <scope>NUCLEOTIDE SEQUENCE [LARGE SCALE GENOMIC DNA]</scope>
    <source>
        <strain evidence="3 4">CECT 8897</strain>
    </source>
</reference>
<dbReference type="EMBL" id="JACHXD010000006">
    <property type="protein sequence ID" value="MBB3119543.1"/>
    <property type="molecule type" value="Genomic_DNA"/>
</dbReference>
<feature type="transmembrane region" description="Helical" evidence="1">
    <location>
        <begin position="183"/>
        <end position="202"/>
    </location>
</feature>
<evidence type="ECO:0000259" key="2">
    <source>
        <dbReference type="SMART" id="SM00460"/>
    </source>
</evidence>
<dbReference type="RefSeq" id="WP_183441363.1">
    <property type="nucleotide sequence ID" value="NZ_JACHXD010000006.1"/>
</dbReference>
<accession>A0A7W5FUU4</accession>
<feature type="domain" description="Transglutaminase-like" evidence="2">
    <location>
        <begin position="428"/>
        <end position="499"/>
    </location>
</feature>
<proteinExistence type="predicted"/>
<keyword evidence="1" id="KW-0812">Transmembrane</keyword>
<comment type="caution">
    <text evidence="3">The sequence shown here is derived from an EMBL/GenBank/DDBJ whole genome shotgun (WGS) entry which is preliminary data.</text>
</comment>
<evidence type="ECO:0000256" key="1">
    <source>
        <dbReference type="SAM" id="Phobius"/>
    </source>
</evidence>
<keyword evidence="1" id="KW-1133">Transmembrane helix</keyword>
<name>A0A7W5FUU4_9BURK</name>
<keyword evidence="4" id="KW-1185">Reference proteome</keyword>
<dbReference type="Pfam" id="PF01841">
    <property type="entry name" value="Transglut_core"/>
    <property type="match status" value="1"/>
</dbReference>
<feature type="transmembrane region" description="Helical" evidence="1">
    <location>
        <begin position="574"/>
        <end position="595"/>
    </location>
</feature>
<dbReference type="GO" id="GO:0008233">
    <property type="term" value="F:peptidase activity"/>
    <property type="evidence" value="ECO:0007669"/>
    <property type="project" value="UniProtKB-KW"/>
</dbReference>
<evidence type="ECO:0000313" key="3">
    <source>
        <dbReference type="EMBL" id="MBB3119543.1"/>
    </source>
</evidence>
<dbReference type="InterPro" id="IPR021878">
    <property type="entry name" value="TgpA_N"/>
</dbReference>
<sequence>MKPAPPDIGALPPATPTPVLGLVARMTRDKADTLLLLLAALMVLLPHFAHLPLWTSVTATLTLAWRAAITLLGRRLPPLWILLPVSVLAMGGVYLSFRTLLGRDPGVAMLALLLAFKLLEMQARRDLYVVVFLCFFLLLTDFFYSQSIFTALTMMATIVMLLTALVTFQYTGIVPPLKQRLLMAARIFLVAAPLGLLLFVAFPRIQGPLWGLPGDARSGRTGISDTMAPGSLSSLAASDDIAFRVRFFDPRPRQNQLYWRGVVLGNYDGRTWTRSGRPLYRGGLPAGLSIHLRGPGIRHEITMEPSGKRFLFTLEFTEPDLSIPGQRLRSSDELESYVLEPLHERLRYRAKAYPDFSLKGEASPARTAQWRQLPPGFNPRALELAASLRALNDPQGAVRAVLRKFRSEPYRYTLTPPALGRDAVDEFLFASRAGFCEHYASAFVYLMRAAGIPARVVTGYQGGELNPVDGYLLVRQSDAHAWAEVWLGEQGWQRVDPTAAVAPQRVEQSLARAIPAEPPFGLEGLAGLVDLQNDRESWLSWLRFNANAINNSWNQWVLDYNPERQRNFLAELNFALGNWRSALGLVLVALLLFAAQRLRAGRGRDPVDTAYQAFCRQMARRGLPRAADEGPRSYAARILAAALPEDKKAAMKEFLELYGALQYGVPDSGGRTHSVKRLNTLLMQSR</sequence>
<keyword evidence="1" id="KW-0472">Membrane</keyword>
<feature type="transmembrane region" description="Helical" evidence="1">
    <location>
        <begin position="79"/>
        <end position="97"/>
    </location>
</feature>
<dbReference type="PANTHER" id="PTHR42736:SF1">
    <property type="entry name" value="PROTEIN-GLUTAMINE GAMMA-GLUTAMYLTRANSFERASE"/>
    <property type="match status" value="1"/>
</dbReference>
<dbReference type="GO" id="GO:0006508">
    <property type="term" value="P:proteolysis"/>
    <property type="evidence" value="ECO:0007669"/>
    <property type="project" value="UniProtKB-KW"/>
</dbReference>
<keyword evidence="3" id="KW-0378">Hydrolase</keyword>
<protein>
    <submittedName>
        <fullName evidence="3">Transglutaminase-like putative cysteine protease</fullName>
    </submittedName>
</protein>
<dbReference type="AlphaFoldDB" id="A0A7W5FUU4"/>
<dbReference type="InterPro" id="IPR002931">
    <property type="entry name" value="Transglutaminase-like"/>
</dbReference>
<dbReference type="SMART" id="SM00460">
    <property type="entry name" value="TGc"/>
    <property type="match status" value="1"/>
</dbReference>
<dbReference type="Pfam" id="PF11992">
    <property type="entry name" value="TgpA_N"/>
    <property type="match status" value="1"/>
</dbReference>
<feature type="transmembrane region" description="Helical" evidence="1">
    <location>
        <begin position="151"/>
        <end position="171"/>
    </location>
</feature>
<dbReference type="InterPro" id="IPR052901">
    <property type="entry name" value="Bact_TGase-like"/>
</dbReference>
<dbReference type="SUPFAM" id="SSF54001">
    <property type="entry name" value="Cysteine proteinases"/>
    <property type="match status" value="1"/>
</dbReference>
<gene>
    <name evidence="3" type="ORF">FHS03_002595</name>
</gene>
<dbReference type="Pfam" id="PF13559">
    <property type="entry name" value="DUF4129"/>
    <property type="match status" value="1"/>
</dbReference>
<organism evidence="3 4">
    <name type="scientific">Pseudoduganella violacea</name>
    <dbReference type="NCBI Taxonomy" id="1715466"/>
    <lineage>
        <taxon>Bacteria</taxon>
        <taxon>Pseudomonadati</taxon>
        <taxon>Pseudomonadota</taxon>
        <taxon>Betaproteobacteria</taxon>
        <taxon>Burkholderiales</taxon>
        <taxon>Oxalobacteraceae</taxon>
        <taxon>Telluria group</taxon>
        <taxon>Pseudoduganella</taxon>
    </lineage>
</organism>